<comment type="caution">
    <text evidence="4">The sequence shown here is derived from an EMBL/GenBank/DDBJ whole genome shotgun (WGS) entry which is preliminary data.</text>
</comment>
<evidence type="ECO:0000313" key="5">
    <source>
        <dbReference type="EMBL" id="HHR95375.1"/>
    </source>
</evidence>
<organism evidence="4">
    <name type="scientific">Ignisphaera aggregans</name>
    <dbReference type="NCBI Taxonomy" id="334771"/>
    <lineage>
        <taxon>Archaea</taxon>
        <taxon>Thermoproteota</taxon>
        <taxon>Thermoprotei</taxon>
        <taxon>Desulfurococcales</taxon>
        <taxon>Desulfurococcaceae</taxon>
        <taxon>Ignisphaera</taxon>
    </lineage>
</organism>
<dbReference type="AlphaFoldDB" id="A0A7C5XIH4"/>
<evidence type="ECO:0000313" key="4">
    <source>
        <dbReference type="EMBL" id="HHP82461.1"/>
    </source>
</evidence>
<name>A0A7C5XIH4_9CREN</name>
<dbReference type="PANTHER" id="PTHR42997">
    <property type="entry name" value="HIT FAMILY HYDROLASE"/>
    <property type="match status" value="1"/>
</dbReference>
<dbReference type="Pfam" id="PF01230">
    <property type="entry name" value="HIT"/>
    <property type="match status" value="1"/>
</dbReference>
<dbReference type="GO" id="GO:0003824">
    <property type="term" value="F:catalytic activity"/>
    <property type="evidence" value="ECO:0007669"/>
    <property type="project" value="InterPro"/>
</dbReference>
<dbReference type="EMBL" id="DRZI01000318">
    <property type="protein sequence ID" value="HHP82461.1"/>
    <property type="molecule type" value="Genomic_DNA"/>
</dbReference>
<dbReference type="Gene3D" id="3.30.428.10">
    <property type="entry name" value="HIT-like"/>
    <property type="match status" value="1"/>
</dbReference>
<accession>A0A7C5XIH4</accession>
<dbReference type="PROSITE" id="PS51084">
    <property type="entry name" value="HIT_2"/>
    <property type="match status" value="1"/>
</dbReference>
<sequence length="163" mass="18707">MDSELNILWAPWRQSYVIQLSHSNECIFCKAVNGSDEENYVIYRTSYTVALLNRYPYNNAHVMIAPKRHVPSTELLTNEELVDLMNTLNKILNAVRECYNPHGFNIGANIGKAAGAGIEGHIHIHIVPRWNGDTNFMPVLARTKVIPEDLKITWKKLRNYLMK</sequence>
<dbReference type="SUPFAM" id="SSF54197">
    <property type="entry name" value="HIT-like"/>
    <property type="match status" value="1"/>
</dbReference>
<evidence type="ECO:0000256" key="2">
    <source>
        <dbReference type="PROSITE-ProRule" id="PRU00464"/>
    </source>
</evidence>
<feature type="domain" description="HIT" evidence="3">
    <location>
        <begin position="27"/>
        <end position="136"/>
    </location>
</feature>
<reference evidence="4" key="1">
    <citation type="journal article" date="2020" name="mSystems">
        <title>Genome- and Community-Level Interaction Insights into Carbon Utilization and Element Cycling Functions of Hydrothermarchaeota in Hydrothermal Sediment.</title>
        <authorList>
            <person name="Zhou Z."/>
            <person name="Liu Y."/>
            <person name="Xu W."/>
            <person name="Pan J."/>
            <person name="Luo Z.H."/>
            <person name="Li M."/>
        </authorList>
    </citation>
    <scope>NUCLEOTIDE SEQUENCE [LARGE SCALE GENOMIC DNA]</scope>
    <source>
        <strain evidence="5">SpSt-1</strain>
        <strain evidence="4">SpSt-1121</strain>
    </source>
</reference>
<evidence type="ECO:0000256" key="1">
    <source>
        <dbReference type="ARBA" id="ARBA00022741"/>
    </source>
</evidence>
<dbReference type="CDD" id="cd01275">
    <property type="entry name" value="FHIT"/>
    <property type="match status" value="1"/>
</dbReference>
<evidence type="ECO:0000259" key="3">
    <source>
        <dbReference type="PROSITE" id="PS51084"/>
    </source>
</evidence>
<proteinExistence type="predicted"/>
<dbReference type="InterPro" id="IPR052908">
    <property type="entry name" value="AP-4-A_phosphorylase"/>
</dbReference>
<dbReference type="InterPro" id="IPR036265">
    <property type="entry name" value="HIT-like_sf"/>
</dbReference>
<dbReference type="EMBL" id="DRUB01000018">
    <property type="protein sequence ID" value="HHR95375.1"/>
    <property type="molecule type" value="Genomic_DNA"/>
</dbReference>
<dbReference type="InterPro" id="IPR039383">
    <property type="entry name" value="FHIT"/>
</dbReference>
<protein>
    <submittedName>
        <fullName evidence="4">HIT domain-containing protein</fullName>
    </submittedName>
</protein>
<dbReference type="GO" id="GO:0000166">
    <property type="term" value="F:nucleotide binding"/>
    <property type="evidence" value="ECO:0007669"/>
    <property type="project" value="UniProtKB-KW"/>
</dbReference>
<dbReference type="InterPro" id="IPR011146">
    <property type="entry name" value="HIT-like"/>
</dbReference>
<keyword evidence="1" id="KW-0547">Nucleotide-binding</keyword>
<dbReference type="PANTHER" id="PTHR42997:SF1">
    <property type="entry name" value="AP-4-A PHOSPHORYLASE"/>
    <property type="match status" value="1"/>
</dbReference>
<gene>
    <name evidence="5" type="ORF">ENL47_00730</name>
    <name evidence="4" type="ORF">ENM84_07340</name>
</gene>
<feature type="short sequence motif" description="Histidine triad motif" evidence="2">
    <location>
        <begin position="121"/>
        <end position="125"/>
    </location>
</feature>